<dbReference type="PROSITE" id="PS52016">
    <property type="entry name" value="TONB_DEPENDENT_REC_3"/>
    <property type="match status" value="1"/>
</dbReference>
<dbReference type="PANTHER" id="PTHR47234:SF2">
    <property type="entry name" value="TONB-DEPENDENT RECEPTOR"/>
    <property type="match status" value="1"/>
</dbReference>
<comment type="caution">
    <text evidence="13">The sequence shown here is derived from an EMBL/GenBank/DDBJ whole genome shotgun (WGS) entry which is preliminary data.</text>
</comment>
<dbReference type="PANTHER" id="PTHR47234">
    <property type="match status" value="1"/>
</dbReference>
<keyword evidence="14" id="KW-1185">Reference proteome</keyword>
<evidence type="ECO:0000259" key="12">
    <source>
        <dbReference type="Pfam" id="PF07715"/>
    </source>
</evidence>
<dbReference type="InterPro" id="IPR012910">
    <property type="entry name" value="Plug_dom"/>
</dbReference>
<feature type="domain" description="TonB-dependent receptor-like beta-barrel" evidence="11">
    <location>
        <begin position="456"/>
        <end position="966"/>
    </location>
</feature>
<dbReference type="RefSeq" id="WP_305172591.1">
    <property type="nucleotide sequence ID" value="NZ_JAUUDS010000002.1"/>
</dbReference>
<evidence type="ECO:0000256" key="2">
    <source>
        <dbReference type="ARBA" id="ARBA00022448"/>
    </source>
</evidence>
<dbReference type="Proteomes" id="UP001230685">
    <property type="component" value="Unassembled WGS sequence"/>
</dbReference>
<evidence type="ECO:0000313" key="13">
    <source>
        <dbReference type="EMBL" id="MDP1026959.1"/>
    </source>
</evidence>
<proteinExistence type="inferred from homology"/>
<reference evidence="13 14" key="1">
    <citation type="submission" date="2023-07" db="EMBL/GenBank/DDBJ databases">
        <authorList>
            <person name="Kim M.K."/>
        </authorList>
    </citation>
    <scope>NUCLEOTIDE SEQUENCE [LARGE SCALE GENOMIC DNA]</scope>
    <source>
        <strain evidence="13 14">KR1UV-12</strain>
    </source>
</reference>
<evidence type="ECO:0000256" key="9">
    <source>
        <dbReference type="RuleBase" id="RU003357"/>
    </source>
</evidence>
<dbReference type="InterPro" id="IPR037066">
    <property type="entry name" value="Plug_dom_sf"/>
</dbReference>
<dbReference type="InterPro" id="IPR039426">
    <property type="entry name" value="TonB-dep_rcpt-like"/>
</dbReference>
<evidence type="ECO:0000256" key="10">
    <source>
        <dbReference type="SAM" id="SignalP"/>
    </source>
</evidence>
<name>A0ABT9EJ58_9SPHN</name>
<evidence type="ECO:0000256" key="6">
    <source>
        <dbReference type="ARBA" id="ARBA00023136"/>
    </source>
</evidence>
<evidence type="ECO:0000256" key="3">
    <source>
        <dbReference type="ARBA" id="ARBA00022452"/>
    </source>
</evidence>
<keyword evidence="10" id="KW-0732">Signal</keyword>
<feature type="chain" id="PRO_5047453555" evidence="10">
    <location>
        <begin position="28"/>
        <end position="1008"/>
    </location>
</feature>
<dbReference type="Pfam" id="PF07715">
    <property type="entry name" value="Plug"/>
    <property type="match status" value="1"/>
</dbReference>
<dbReference type="Gene3D" id="2.170.130.10">
    <property type="entry name" value="TonB-dependent receptor, plug domain"/>
    <property type="match status" value="1"/>
</dbReference>
<comment type="similarity">
    <text evidence="8 9">Belongs to the TonB-dependent receptor family.</text>
</comment>
<dbReference type="InterPro" id="IPR000531">
    <property type="entry name" value="Beta-barrel_TonB"/>
</dbReference>
<feature type="domain" description="TonB-dependent receptor plug" evidence="12">
    <location>
        <begin position="63"/>
        <end position="173"/>
    </location>
</feature>
<evidence type="ECO:0000256" key="4">
    <source>
        <dbReference type="ARBA" id="ARBA00022692"/>
    </source>
</evidence>
<evidence type="ECO:0000256" key="1">
    <source>
        <dbReference type="ARBA" id="ARBA00004571"/>
    </source>
</evidence>
<keyword evidence="5 9" id="KW-0798">TonB box</keyword>
<feature type="signal peptide" evidence="10">
    <location>
        <begin position="1"/>
        <end position="27"/>
    </location>
</feature>
<keyword evidence="3 8" id="KW-1134">Transmembrane beta strand</keyword>
<organism evidence="13 14">
    <name type="scientific">Sphingomonas aurea</name>
    <dbReference type="NCBI Taxonomy" id="3063994"/>
    <lineage>
        <taxon>Bacteria</taxon>
        <taxon>Pseudomonadati</taxon>
        <taxon>Pseudomonadota</taxon>
        <taxon>Alphaproteobacteria</taxon>
        <taxon>Sphingomonadales</taxon>
        <taxon>Sphingomonadaceae</taxon>
        <taxon>Sphingomonas</taxon>
    </lineage>
</organism>
<dbReference type="SUPFAM" id="SSF56935">
    <property type="entry name" value="Porins"/>
    <property type="match status" value="1"/>
</dbReference>
<comment type="subcellular location">
    <subcellularLocation>
        <location evidence="1 8">Cell outer membrane</location>
        <topology evidence="1 8">Multi-pass membrane protein</topology>
    </subcellularLocation>
</comment>
<evidence type="ECO:0000256" key="5">
    <source>
        <dbReference type="ARBA" id="ARBA00023077"/>
    </source>
</evidence>
<dbReference type="Gene3D" id="2.40.170.20">
    <property type="entry name" value="TonB-dependent receptor, beta-barrel domain"/>
    <property type="match status" value="1"/>
</dbReference>
<evidence type="ECO:0000256" key="8">
    <source>
        <dbReference type="PROSITE-ProRule" id="PRU01360"/>
    </source>
</evidence>
<sequence>MNSALRCSAATLAIGLATLSAPVFAQAAPPAAAIPAAQEDAGNSANDGEIVVTGSRIARPDLEATSPIAIVSSQDIAVKAASANIENVLNDLPQVTATTSSTSNNPGGGVATVNLRGLGSQRTLVLVDGRRYMSYDVSQVVDLNTVPSSLISRVDVVTGGQSAVYGSDAIAGVVNFVLKRDFSGVEMGSSYRVTERGDAQIWDVNGTIGANFDDNRGNVTVFVDYLKRKPTFAGQRDFSRNALSDNQDGSAPFAAGGSGSVPQGRILVQNQTAQVGGSTTSVILNPGLNARLNNGCAASNTIYQVFTPAGASTCYTAADGYNFNPVNYLQVPQERFLISTMGEYEINEHFRPYFEAQFANNRVNTQLAATPISNGTPFGAGTTGPITIQTASPFLSSALRTALTAYDQNEVTCTGTAPNQVCAPAATRGDGYVRANFNYRTTQLGGRVNQDERNAFRVVTGMKGDIGAGFSYDGYYMYARTKNSQRQDGNVAIDRFLAGVQTSFDAAGNLQCSSATARAAGCVPINIFGLNNLSQAAIDYIGIGATNLEEYTTQVASFVVTNPSLVDFGAGGVGIAVGTEWRNEAGSVTPDEYLSSGNVAGFNPGQPTSGSYSVRDFFGEIRVPLLSNTIVHRLELNGAARASHYSNAPGNVFTWSAGAQLAPIRDLTFRGQYQKAIRGPSVNELFLGNTVSFNGNADQCGTATALTNTQLNAICRAQFTAAGAPVSLIGNAGIQGTDVNPLTFTGGNRNLREEEARTYTLGGVFQPSFLPRFSVTVDYYNIKIDGYIGSVPTDTIGSLCFGKFNDTYCSLITRNSSGQIDSFASTLQNTGGLKTSGIDVTAGYTQPLGALLGTDNARLGFSFSGSRLLNLKLTPVVGEDTVITCTGRFGAQCGVPTPKWKHTLRTTLGLGDAAFSLQWRYIGSARDDDDTTTYGSERIKAYNYFDLTTTIDATENFQFNIGVSNLFDKTPPLSASTQQGGNGEQSNTFPTLYDVLGRSFFVSGRLRF</sequence>
<dbReference type="EMBL" id="JAUUDS010000002">
    <property type="protein sequence ID" value="MDP1026959.1"/>
    <property type="molecule type" value="Genomic_DNA"/>
</dbReference>
<dbReference type="InterPro" id="IPR036942">
    <property type="entry name" value="Beta-barrel_TonB_sf"/>
</dbReference>
<evidence type="ECO:0000259" key="11">
    <source>
        <dbReference type="Pfam" id="PF00593"/>
    </source>
</evidence>
<keyword evidence="13" id="KW-0675">Receptor</keyword>
<evidence type="ECO:0000313" key="14">
    <source>
        <dbReference type="Proteomes" id="UP001230685"/>
    </source>
</evidence>
<keyword evidence="6 8" id="KW-0472">Membrane</keyword>
<evidence type="ECO:0000256" key="7">
    <source>
        <dbReference type="ARBA" id="ARBA00023237"/>
    </source>
</evidence>
<keyword evidence="7 8" id="KW-0998">Cell outer membrane</keyword>
<keyword evidence="2 8" id="KW-0813">Transport</keyword>
<dbReference type="Pfam" id="PF00593">
    <property type="entry name" value="TonB_dep_Rec_b-barrel"/>
    <property type="match status" value="1"/>
</dbReference>
<accession>A0ABT9EJ58</accession>
<gene>
    <name evidence="13" type="ORF">Q5H91_07030</name>
</gene>
<keyword evidence="4 8" id="KW-0812">Transmembrane</keyword>
<protein>
    <submittedName>
        <fullName evidence="13">TonB-dependent receptor</fullName>
    </submittedName>
</protein>